<dbReference type="InterPro" id="IPR016035">
    <property type="entry name" value="Acyl_Trfase/lysoPLipase"/>
</dbReference>
<feature type="active site" description="Proton acceptor" evidence="7">
    <location>
        <position position="668"/>
    </location>
</feature>
<evidence type="ECO:0000256" key="1">
    <source>
        <dbReference type="ARBA" id="ARBA00022723"/>
    </source>
</evidence>
<feature type="active site" description="Nucleophile" evidence="7">
    <location>
        <position position="512"/>
    </location>
</feature>
<feature type="domain" description="PNPLA" evidence="8">
    <location>
        <begin position="471"/>
        <end position="681"/>
    </location>
</feature>
<evidence type="ECO:0000256" key="6">
    <source>
        <dbReference type="ARBA" id="ARBA00023098"/>
    </source>
</evidence>
<evidence type="ECO:0000256" key="5">
    <source>
        <dbReference type="ARBA" id="ARBA00022963"/>
    </source>
</evidence>
<dbReference type="Pfam" id="PF01734">
    <property type="entry name" value="Patatin"/>
    <property type="match status" value="1"/>
</dbReference>
<evidence type="ECO:0000313" key="9">
    <source>
        <dbReference type="EMBL" id="KAF2650674.1"/>
    </source>
</evidence>
<feature type="short sequence motif" description="GXGXXG" evidence="7">
    <location>
        <begin position="475"/>
        <end position="480"/>
    </location>
</feature>
<protein>
    <recommendedName>
        <fullName evidence="8">PNPLA domain-containing protein</fullName>
    </recommendedName>
</protein>
<keyword evidence="10" id="KW-1185">Reference proteome</keyword>
<dbReference type="PANTHER" id="PTHR24185">
    <property type="entry name" value="CALCIUM-INDEPENDENT PHOSPHOLIPASE A2-GAMMA"/>
    <property type="match status" value="1"/>
</dbReference>
<sequence length="945" mass="105305">MSPGGNVLTQNGRVTDDLTDAKNVKPSFITIIGRRRKATLLGQLLETPSIPVHHQIYLRALPKARTSRTPVVFIDCGVPRWHHTVDSPPWGAKPSTSWNIPVQNNVTATLASKIFSPFSSVVVYFVSDLGGTKCVAEWLAYHAASAPASDLRVFPRILLVMETTSNSFDESVAASRISSQLSAAVQKVRRSSETTPVQEDIDRHFRDMTVLGLKSSMTVAERGKMFKNRLLALSDLSMRGRLEAGVQFSLSHFEVLSKQAIEKLSQGTETVLFAHLSRPCGFSTELFQHCLGDFLNQLPSQSWFWHFAAPLIASALLLSSYPPGAHDFAPDFLFSAMFSSSCKAAVSEYTADEDLRRKFVMAILTEFHHVYTNHRSTLLSAAETHRQSLQKFQPHLVHFKSHRSCFCCFMRMPEKVMACGHSLCDPCIRIFGRRSCSEKNTYTLPECLLCGVSYSNATFRFVPPTAGIRVLTVDGGGVRGVIPLKFLEHIERALHKFGCPVRDFFDFACGTSTGGLIAIGMFLLQWDISESLQRFEQVARRTFTKRKDGGTLLGKALELLLAYIRDGQYSLAAIQEAFKGTFDLEIKMFNPLRNDTKVAVTTTTTTDSVAALFTNYNGGKRPAGSGYDVIRAERAHNDISVSEAACCTSAAPWFFKPRDVRSLGTFQDGGLQHNNPSNIAEWETMFLWPTKTNPDFALSLGTGTSSTGTSPHGRFYVRLYNNFMRSLDGERAWRQFHNTVPPNARHRFHRLNLRFKGAEPRLDDVASIPVLKSQIPEAICSTAIDIRAVLDAMTATIFYFELDGLPSLRDGQYQATGYIFCRLDLPAKGRRYMYHHLLDTSSWFIVQGHPVACVNLVPTSLPPFKRRIKFAVEKLTDMVAISIRGITKTPKLISGSPTTLQELIDHQQLDSPFGTVDHVRVEKPLPSVPCKRGISGEGSRKRQHL</sequence>
<dbReference type="EMBL" id="MU004447">
    <property type="protein sequence ID" value="KAF2650674.1"/>
    <property type="molecule type" value="Genomic_DNA"/>
</dbReference>
<gene>
    <name evidence="9" type="ORF">K491DRAFT_782433</name>
</gene>
<dbReference type="GO" id="GO:0046486">
    <property type="term" value="P:glycerolipid metabolic process"/>
    <property type="evidence" value="ECO:0007669"/>
    <property type="project" value="UniProtKB-ARBA"/>
</dbReference>
<name>A0A6A6SWU6_9PLEO</name>
<evidence type="ECO:0000256" key="4">
    <source>
        <dbReference type="ARBA" id="ARBA00022833"/>
    </source>
</evidence>
<keyword evidence="2" id="KW-0863">Zinc-finger</keyword>
<accession>A0A6A6SWU6</accession>
<dbReference type="InterPro" id="IPR002641">
    <property type="entry name" value="PNPLA_dom"/>
</dbReference>
<dbReference type="AlphaFoldDB" id="A0A6A6SWU6"/>
<dbReference type="GO" id="GO:0019369">
    <property type="term" value="P:arachidonate metabolic process"/>
    <property type="evidence" value="ECO:0007669"/>
    <property type="project" value="TreeGrafter"/>
</dbReference>
<feature type="short sequence motif" description="GXSXG" evidence="7">
    <location>
        <begin position="510"/>
        <end position="514"/>
    </location>
</feature>
<dbReference type="GO" id="GO:0016020">
    <property type="term" value="C:membrane"/>
    <property type="evidence" value="ECO:0007669"/>
    <property type="project" value="TreeGrafter"/>
</dbReference>
<feature type="short sequence motif" description="DGA/G" evidence="7">
    <location>
        <begin position="668"/>
        <end position="670"/>
    </location>
</feature>
<reference evidence="9" key="1">
    <citation type="journal article" date="2020" name="Stud. Mycol.">
        <title>101 Dothideomycetes genomes: a test case for predicting lifestyles and emergence of pathogens.</title>
        <authorList>
            <person name="Haridas S."/>
            <person name="Albert R."/>
            <person name="Binder M."/>
            <person name="Bloem J."/>
            <person name="Labutti K."/>
            <person name="Salamov A."/>
            <person name="Andreopoulos B."/>
            <person name="Baker S."/>
            <person name="Barry K."/>
            <person name="Bills G."/>
            <person name="Bluhm B."/>
            <person name="Cannon C."/>
            <person name="Castanera R."/>
            <person name="Culley D."/>
            <person name="Daum C."/>
            <person name="Ezra D."/>
            <person name="Gonzalez J."/>
            <person name="Henrissat B."/>
            <person name="Kuo A."/>
            <person name="Liang C."/>
            <person name="Lipzen A."/>
            <person name="Lutzoni F."/>
            <person name="Magnuson J."/>
            <person name="Mondo S."/>
            <person name="Nolan M."/>
            <person name="Ohm R."/>
            <person name="Pangilinan J."/>
            <person name="Park H.-J."/>
            <person name="Ramirez L."/>
            <person name="Alfaro M."/>
            <person name="Sun H."/>
            <person name="Tritt A."/>
            <person name="Yoshinaga Y."/>
            <person name="Zwiers L.-H."/>
            <person name="Turgeon B."/>
            <person name="Goodwin S."/>
            <person name="Spatafora J."/>
            <person name="Crous P."/>
            <person name="Grigoriev I."/>
        </authorList>
    </citation>
    <scope>NUCLEOTIDE SEQUENCE</scope>
    <source>
        <strain evidence="9">CBS 122681</strain>
    </source>
</reference>
<dbReference type="GO" id="GO:0008270">
    <property type="term" value="F:zinc ion binding"/>
    <property type="evidence" value="ECO:0007669"/>
    <property type="project" value="UniProtKB-KW"/>
</dbReference>
<dbReference type="PANTHER" id="PTHR24185:SF1">
    <property type="entry name" value="CALCIUM-INDEPENDENT PHOSPHOLIPASE A2-GAMMA"/>
    <property type="match status" value="1"/>
</dbReference>
<keyword evidence="3 7" id="KW-0378">Hydrolase</keyword>
<organism evidence="9 10">
    <name type="scientific">Lophiostoma macrostomum CBS 122681</name>
    <dbReference type="NCBI Taxonomy" id="1314788"/>
    <lineage>
        <taxon>Eukaryota</taxon>
        <taxon>Fungi</taxon>
        <taxon>Dikarya</taxon>
        <taxon>Ascomycota</taxon>
        <taxon>Pezizomycotina</taxon>
        <taxon>Dothideomycetes</taxon>
        <taxon>Pleosporomycetidae</taxon>
        <taxon>Pleosporales</taxon>
        <taxon>Lophiostomataceae</taxon>
        <taxon>Lophiostoma</taxon>
    </lineage>
</organism>
<keyword evidence="5 7" id="KW-0442">Lipid degradation</keyword>
<keyword evidence="6 7" id="KW-0443">Lipid metabolism</keyword>
<proteinExistence type="predicted"/>
<dbReference type="GO" id="GO:0016042">
    <property type="term" value="P:lipid catabolic process"/>
    <property type="evidence" value="ECO:0007669"/>
    <property type="project" value="UniProtKB-UniRule"/>
</dbReference>
<keyword evidence="1" id="KW-0479">Metal-binding</keyword>
<evidence type="ECO:0000256" key="7">
    <source>
        <dbReference type="PROSITE-ProRule" id="PRU01161"/>
    </source>
</evidence>
<dbReference type="CDD" id="cd07199">
    <property type="entry name" value="Pat17_PNPLA8_PNPLA9_like"/>
    <property type="match status" value="1"/>
</dbReference>
<dbReference type="PROSITE" id="PS51635">
    <property type="entry name" value="PNPLA"/>
    <property type="match status" value="1"/>
</dbReference>
<evidence type="ECO:0000259" key="8">
    <source>
        <dbReference type="PROSITE" id="PS51635"/>
    </source>
</evidence>
<keyword evidence="4" id="KW-0862">Zinc</keyword>
<dbReference type="PROSITE" id="PS00518">
    <property type="entry name" value="ZF_RING_1"/>
    <property type="match status" value="1"/>
</dbReference>
<dbReference type="Proteomes" id="UP000799324">
    <property type="component" value="Unassembled WGS sequence"/>
</dbReference>
<dbReference type="SUPFAM" id="SSF52151">
    <property type="entry name" value="FabD/lysophospholipase-like"/>
    <property type="match status" value="1"/>
</dbReference>
<dbReference type="InterPro" id="IPR017907">
    <property type="entry name" value="Znf_RING_CS"/>
</dbReference>
<dbReference type="OrthoDB" id="194358at2759"/>
<dbReference type="Gene3D" id="3.40.1090.10">
    <property type="entry name" value="Cytosolic phospholipase A2 catalytic domain"/>
    <property type="match status" value="1"/>
</dbReference>
<evidence type="ECO:0000256" key="2">
    <source>
        <dbReference type="ARBA" id="ARBA00022771"/>
    </source>
</evidence>
<evidence type="ECO:0000256" key="3">
    <source>
        <dbReference type="ARBA" id="ARBA00022801"/>
    </source>
</evidence>
<evidence type="ECO:0000313" key="10">
    <source>
        <dbReference type="Proteomes" id="UP000799324"/>
    </source>
</evidence>
<dbReference type="GO" id="GO:0047499">
    <property type="term" value="F:calcium-independent phospholipase A2 activity"/>
    <property type="evidence" value="ECO:0007669"/>
    <property type="project" value="TreeGrafter"/>
</dbReference>